<keyword evidence="2" id="KW-1185">Reference proteome</keyword>
<dbReference type="Proteomes" id="UP000791440">
    <property type="component" value="Unassembled WGS sequence"/>
</dbReference>
<reference evidence="1" key="1">
    <citation type="journal article" date="2016" name="Insect Biochem. Mol. Biol.">
        <title>Multifaceted biological insights from a draft genome sequence of the tobacco hornworm moth, Manduca sexta.</title>
        <authorList>
            <person name="Kanost M.R."/>
            <person name="Arrese E.L."/>
            <person name="Cao X."/>
            <person name="Chen Y.R."/>
            <person name="Chellapilla S."/>
            <person name="Goldsmith M.R."/>
            <person name="Grosse-Wilde E."/>
            <person name="Heckel D.G."/>
            <person name="Herndon N."/>
            <person name="Jiang H."/>
            <person name="Papanicolaou A."/>
            <person name="Qu J."/>
            <person name="Soulages J.L."/>
            <person name="Vogel H."/>
            <person name="Walters J."/>
            <person name="Waterhouse R.M."/>
            <person name="Ahn S.J."/>
            <person name="Almeida F.C."/>
            <person name="An C."/>
            <person name="Aqrawi P."/>
            <person name="Bretschneider A."/>
            <person name="Bryant W.B."/>
            <person name="Bucks S."/>
            <person name="Chao H."/>
            <person name="Chevignon G."/>
            <person name="Christen J.M."/>
            <person name="Clarke D.F."/>
            <person name="Dittmer N.T."/>
            <person name="Ferguson L.C.F."/>
            <person name="Garavelou S."/>
            <person name="Gordon K.H.J."/>
            <person name="Gunaratna R.T."/>
            <person name="Han Y."/>
            <person name="Hauser F."/>
            <person name="He Y."/>
            <person name="Heidel-Fischer H."/>
            <person name="Hirsh A."/>
            <person name="Hu Y."/>
            <person name="Jiang H."/>
            <person name="Kalra D."/>
            <person name="Klinner C."/>
            <person name="Konig C."/>
            <person name="Kovar C."/>
            <person name="Kroll A.R."/>
            <person name="Kuwar S.S."/>
            <person name="Lee S.L."/>
            <person name="Lehman R."/>
            <person name="Li K."/>
            <person name="Li Z."/>
            <person name="Liang H."/>
            <person name="Lovelace S."/>
            <person name="Lu Z."/>
            <person name="Mansfield J.H."/>
            <person name="McCulloch K.J."/>
            <person name="Mathew T."/>
            <person name="Morton B."/>
            <person name="Muzny D.M."/>
            <person name="Neunemann D."/>
            <person name="Ongeri F."/>
            <person name="Pauchet Y."/>
            <person name="Pu L.L."/>
            <person name="Pyrousis I."/>
            <person name="Rao X.J."/>
            <person name="Redding A."/>
            <person name="Roesel C."/>
            <person name="Sanchez-Gracia A."/>
            <person name="Schaack S."/>
            <person name="Shukla A."/>
            <person name="Tetreau G."/>
            <person name="Wang Y."/>
            <person name="Xiong G.H."/>
            <person name="Traut W."/>
            <person name="Walsh T.K."/>
            <person name="Worley K.C."/>
            <person name="Wu D."/>
            <person name="Wu W."/>
            <person name="Wu Y.Q."/>
            <person name="Zhang X."/>
            <person name="Zou Z."/>
            <person name="Zucker H."/>
            <person name="Briscoe A.D."/>
            <person name="Burmester T."/>
            <person name="Clem R.J."/>
            <person name="Feyereisen R."/>
            <person name="Grimmelikhuijzen C.J.P."/>
            <person name="Hamodrakas S.J."/>
            <person name="Hansson B.S."/>
            <person name="Huguet E."/>
            <person name="Jermiin L.S."/>
            <person name="Lan Q."/>
            <person name="Lehman H.K."/>
            <person name="Lorenzen M."/>
            <person name="Merzendorfer H."/>
            <person name="Michalopoulos I."/>
            <person name="Morton D.B."/>
            <person name="Muthukrishnan S."/>
            <person name="Oakeshott J.G."/>
            <person name="Palmer W."/>
            <person name="Park Y."/>
            <person name="Passarelli A.L."/>
            <person name="Rozas J."/>
            <person name="Schwartz L.M."/>
            <person name="Smith W."/>
            <person name="Southgate A."/>
            <person name="Vilcinskas A."/>
            <person name="Vogt R."/>
            <person name="Wang P."/>
            <person name="Werren J."/>
            <person name="Yu X.Q."/>
            <person name="Zhou J.J."/>
            <person name="Brown S.J."/>
            <person name="Scherer S.E."/>
            <person name="Richards S."/>
            <person name="Blissard G.W."/>
        </authorList>
    </citation>
    <scope>NUCLEOTIDE SEQUENCE</scope>
</reference>
<dbReference type="EMBL" id="JH668880">
    <property type="protein sequence ID" value="KAG6462682.1"/>
    <property type="molecule type" value="Genomic_DNA"/>
</dbReference>
<reference evidence="1" key="2">
    <citation type="submission" date="2020-12" db="EMBL/GenBank/DDBJ databases">
        <authorList>
            <person name="Kanost M."/>
        </authorList>
    </citation>
    <scope>NUCLEOTIDE SEQUENCE</scope>
</reference>
<organism evidence="1 2">
    <name type="scientific">Manduca sexta</name>
    <name type="common">Tobacco hawkmoth</name>
    <name type="synonym">Tobacco hornworm</name>
    <dbReference type="NCBI Taxonomy" id="7130"/>
    <lineage>
        <taxon>Eukaryota</taxon>
        <taxon>Metazoa</taxon>
        <taxon>Ecdysozoa</taxon>
        <taxon>Arthropoda</taxon>
        <taxon>Hexapoda</taxon>
        <taxon>Insecta</taxon>
        <taxon>Pterygota</taxon>
        <taxon>Neoptera</taxon>
        <taxon>Endopterygota</taxon>
        <taxon>Lepidoptera</taxon>
        <taxon>Glossata</taxon>
        <taxon>Ditrysia</taxon>
        <taxon>Bombycoidea</taxon>
        <taxon>Sphingidae</taxon>
        <taxon>Sphinginae</taxon>
        <taxon>Sphingini</taxon>
        <taxon>Manduca</taxon>
    </lineage>
</organism>
<gene>
    <name evidence="1" type="ORF">O3G_MSEX013410</name>
</gene>
<comment type="caution">
    <text evidence="1">The sequence shown here is derived from an EMBL/GenBank/DDBJ whole genome shotgun (WGS) entry which is preliminary data.</text>
</comment>
<dbReference type="AlphaFoldDB" id="A0A922CY49"/>
<sequence length="102" mass="11649">MRSAGFHALSISANTRPGAVGRTVTIASKLIKSLHRTETFNNFYIVVEFQQYSKLVYRLYQCAYLDYGNVHKRQSNTEEQSDNSKKQKILSSTKAHTLFVCL</sequence>
<accession>A0A922CY49</accession>
<protein>
    <submittedName>
        <fullName evidence="1">Uncharacterized protein</fullName>
    </submittedName>
</protein>
<evidence type="ECO:0000313" key="2">
    <source>
        <dbReference type="Proteomes" id="UP000791440"/>
    </source>
</evidence>
<evidence type="ECO:0000313" key="1">
    <source>
        <dbReference type="EMBL" id="KAG6462682.1"/>
    </source>
</evidence>
<proteinExistence type="predicted"/>
<name>A0A922CY49_MANSE</name>